<keyword evidence="7" id="KW-1005">Bacterial flagellum biogenesis</keyword>
<evidence type="ECO:0000256" key="14">
    <source>
        <dbReference type="SAM" id="MobiDB-lite"/>
    </source>
</evidence>
<accession>A0A373FGI1</accession>
<evidence type="ECO:0000259" key="15">
    <source>
        <dbReference type="SMART" id="SM00382"/>
    </source>
</evidence>
<evidence type="ECO:0000256" key="3">
    <source>
        <dbReference type="ARBA" id="ARBA00014919"/>
    </source>
</evidence>
<evidence type="ECO:0000256" key="10">
    <source>
        <dbReference type="ARBA" id="ARBA00023136"/>
    </source>
</evidence>
<dbReference type="GO" id="GO:0006614">
    <property type="term" value="P:SRP-dependent cotranslational protein targeting to membrane"/>
    <property type="evidence" value="ECO:0007669"/>
    <property type="project" value="UniProtKB-UniRule"/>
</dbReference>
<organism evidence="17 18">
    <name type="scientific">Comamonas testosteroni</name>
    <name type="common">Pseudomonas testosteroni</name>
    <dbReference type="NCBI Taxonomy" id="285"/>
    <lineage>
        <taxon>Bacteria</taxon>
        <taxon>Pseudomonadati</taxon>
        <taxon>Pseudomonadota</taxon>
        <taxon>Betaproteobacteria</taxon>
        <taxon>Burkholderiales</taxon>
        <taxon>Comamonadaceae</taxon>
        <taxon>Comamonas</taxon>
    </lineage>
</organism>
<dbReference type="CDD" id="cd17873">
    <property type="entry name" value="FlhF"/>
    <property type="match status" value="1"/>
</dbReference>
<name>A0A373FGI1_COMTE</name>
<dbReference type="NCBIfam" id="TIGR03499">
    <property type="entry name" value="FlhF"/>
    <property type="match status" value="1"/>
</dbReference>
<dbReference type="GO" id="GO:0005047">
    <property type="term" value="F:signal recognition particle binding"/>
    <property type="evidence" value="ECO:0007669"/>
    <property type="project" value="TreeGrafter"/>
</dbReference>
<dbReference type="InterPro" id="IPR047040">
    <property type="entry name" value="FlhF__GTPase_dom"/>
</dbReference>
<keyword evidence="9" id="KW-0342">GTP-binding</keyword>
<dbReference type="PANTHER" id="PTHR43134:SF3">
    <property type="entry name" value="FLAGELLAR BIOSYNTHESIS PROTEIN FLHF"/>
    <property type="match status" value="1"/>
</dbReference>
<feature type="domain" description="SRP54-type proteins GTP-binding" evidence="16">
    <location>
        <begin position="324"/>
        <end position="514"/>
    </location>
</feature>
<reference evidence="17 18" key="1">
    <citation type="submission" date="2018-08" db="EMBL/GenBank/DDBJ databases">
        <title>Comamonas testosteroni strain SWCO2.</title>
        <authorList>
            <person name="Jiang N."/>
            <person name="Zhang X.Z."/>
        </authorList>
    </citation>
    <scope>NUCLEOTIDE SEQUENCE [LARGE SCALE GENOMIC DNA]</scope>
    <source>
        <strain evidence="17 18">SWCO2</strain>
    </source>
</reference>
<keyword evidence="17" id="KW-0966">Cell projection</keyword>
<proteinExistence type="inferred from homology"/>
<evidence type="ECO:0000259" key="16">
    <source>
        <dbReference type="SMART" id="SM00962"/>
    </source>
</evidence>
<dbReference type="SMART" id="SM00962">
    <property type="entry name" value="SRP54"/>
    <property type="match status" value="1"/>
</dbReference>
<dbReference type="AlphaFoldDB" id="A0A373FGI1"/>
<comment type="subcellular location">
    <subcellularLocation>
        <location evidence="1">Cell membrane</location>
        <topology evidence="1">Peripheral membrane protein</topology>
        <orientation evidence="1">Cytoplasmic side</orientation>
    </subcellularLocation>
</comment>
<dbReference type="FunFam" id="3.40.50.300:FF:000695">
    <property type="entry name" value="Flagellar biosynthesis regulator FlhF"/>
    <property type="match status" value="1"/>
</dbReference>
<dbReference type="OrthoDB" id="9778554at2"/>
<comment type="similarity">
    <text evidence="2">Belongs to the GTP-binding SRP family.</text>
</comment>
<dbReference type="GO" id="GO:0044781">
    <property type="term" value="P:bacterial-type flagellum organization"/>
    <property type="evidence" value="ECO:0007669"/>
    <property type="project" value="UniProtKB-UniRule"/>
</dbReference>
<evidence type="ECO:0000256" key="1">
    <source>
        <dbReference type="ARBA" id="ARBA00004413"/>
    </source>
</evidence>
<dbReference type="Proteomes" id="UP000261948">
    <property type="component" value="Unassembled WGS sequence"/>
</dbReference>
<comment type="caution">
    <text evidence="17">The sequence shown here is derived from an EMBL/GenBank/DDBJ whole genome shotgun (WGS) entry which is preliminary data.</text>
</comment>
<feature type="compositionally biased region" description="Low complexity" evidence="14">
    <location>
        <begin position="195"/>
        <end position="206"/>
    </location>
</feature>
<dbReference type="InterPro" id="IPR027417">
    <property type="entry name" value="P-loop_NTPase"/>
</dbReference>
<dbReference type="GO" id="GO:0003924">
    <property type="term" value="F:GTPase activity"/>
    <property type="evidence" value="ECO:0007669"/>
    <property type="project" value="UniProtKB-UniRule"/>
</dbReference>
<dbReference type="Gene3D" id="3.40.50.300">
    <property type="entry name" value="P-loop containing nucleotide triphosphate hydrolases"/>
    <property type="match status" value="1"/>
</dbReference>
<evidence type="ECO:0000256" key="8">
    <source>
        <dbReference type="ARBA" id="ARBA00022927"/>
    </source>
</evidence>
<evidence type="ECO:0000313" key="18">
    <source>
        <dbReference type="Proteomes" id="UP000261948"/>
    </source>
</evidence>
<keyword evidence="10" id="KW-0472">Membrane</keyword>
<evidence type="ECO:0000256" key="2">
    <source>
        <dbReference type="ARBA" id="ARBA00008531"/>
    </source>
</evidence>
<keyword evidence="8" id="KW-0653">Protein transport</keyword>
<feature type="domain" description="AAA+ ATPase" evidence="15">
    <location>
        <begin position="323"/>
        <end position="468"/>
    </location>
</feature>
<dbReference type="EMBL" id="QURR01000020">
    <property type="protein sequence ID" value="RGE43233.1"/>
    <property type="molecule type" value="Genomic_DNA"/>
</dbReference>
<evidence type="ECO:0000256" key="7">
    <source>
        <dbReference type="ARBA" id="ARBA00022795"/>
    </source>
</evidence>
<dbReference type="InterPro" id="IPR003593">
    <property type="entry name" value="AAA+_ATPase"/>
</dbReference>
<feature type="compositionally biased region" description="Basic and acidic residues" evidence="14">
    <location>
        <begin position="211"/>
        <end position="222"/>
    </location>
</feature>
<keyword evidence="17" id="KW-0282">Flagellum</keyword>
<gene>
    <name evidence="17" type="primary">flhF</name>
    <name evidence="17" type="ORF">DZC30_15540</name>
</gene>
<protein>
    <recommendedName>
        <fullName evidence="3 13">Flagellar biosynthesis protein FlhF</fullName>
    </recommendedName>
</protein>
<keyword evidence="5" id="KW-1003">Cell membrane</keyword>
<evidence type="ECO:0000256" key="11">
    <source>
        <dbReference type="ARBA" id="ARBA00023225"/>
    </source>
</evidence>
<evidence type="ECO:0000256" key="6">
    <source>
        <dbReference type="ARBA" id="ARBA00022741"/>
    </source>
</evidence>
<dbReference type="Pfam" id="PF00448">
    <property type="entry name" value="SRP54"/>
    <property type="match status" value="1"/>
</dbReference>
<dbReference type="PANTHER" id="PTHR43134">
    <property type="entry name" value="SIGNAL RECOGNITION PARTICLE RECEPTOR SUBUNIT ALPHA"/>
    <property type="match status" value="1"/>
</dbReference>
<evidence type="ECO:0000256" key="4">
    <source>
        <dbReference type="ARBA" id="ARBA00022448"/>
    </source>
</evidence>
<evidence type="ECO:0000313" key="17">
    <source>
        <dbReference type="EMBL" id="RGE43233.1"/>
    </source>
</evidence>
<keyword evidence="11" id="KW-1006">Bacterial flagellum protein export</keyword>
<dbReference type="InterPro" id="IPR000897">
    <property type="entry name" value="SRP54_GTPase_dom"/>
</dbReference>
<dbReference type="SUPFAM" id="SSF52540">
    <property type="entry name" value="P-loop containing nucleoside triphosphate hydrolases"/>
    <property type="match status" value="1"/>
</dbReference>
<keyword evidence="6" id="KW-0547">Nucleotide-binding</keyword>
<feature type="region of interest" description="Disordered" evidence="14">
    <location>
        <begin position="195"/>
        <end position="233"/>
    </location>
</feature>
<comment type="function">
    <text evidence="12">Necessary for flagellar biosynthesis. May be involved in translocation of the flagellum.</text>
</comment>
<evidence type="ECO:0000256" key="12">
    <source>
        <dbReference type="ARBA" id="ARBA00025337"/>
    </source>
</evidence>
<dbReference type="GO" id="GO:0005525">
    <property type="term" value="F:GTP binding"/>
    <property type="evidence" value="ECO:0007669"/>
    <property type="project" value="UniProtKB-UniRule"/>
</dbReference>
<keyword evidence="4" id="KW-0813">Transport</keyword>
<sequence length="544" mass="59516">MNIKRFYAPTAREALAKARMVFGDGTLILSNRQTPDGVEVMATAEETLQNMDSGFQSRSPLQDALERRAAEEGRGLRKEARPALAAAAQGAAPMSTLEHVQARKKQAEEKRLEEKQLAQAQSTPVKSARELAQHSVQDDVQELSMSTLSFQDYVRERMLRRRHETSLDDNEPLPTFAQRAQARNEERQGVIAKAAPAAQPVSAGVPRHNPLRHEPVQTREQPKPQATASAAAPQNFMQELQSMKDLIEERFNTLTWLGQTRQNPIQSSLMHKLIRAGYSPALSRALIERLPEHLGAGDAVRWLMQVLERNLRTDAAQPAIHEQGGVFALVGATGVGKTTTTAKLAALCAAQHGPASVGLITLDTYRIGGHEQLRTYARMLGMVAHQAHDKAALQDLLGLLQSKKMVLIDTTGVAPRDPRKDEIMDVLAIDGVQQLLAINASAQGDAQDDVMNAFKARGSHQAILTKVDEAVKVGPSVDTLIRHQIQLRGVTNGQRVPEDWERANAQLLVSASMRSSVKSAFDPQSLDMDFFFTPSATAAEAAHA</sequence>
<evidence type="ECO:0000256" key="13">
    <source>
        <dbReference type="NCBIfam" id="TIGR03499"/>
    </source>
</evidence>
<dbReference type="GO" id="GO:0005886">
    <property type="term" value="C:plasma membrane"/>
    <property type="evidence" value="ECO:0007669"/>
    <property type="project" value="UniProtKB-SubCell"/>
</dbReference>
<keyword evidence="17" id="KW-0969">Cilium</keyword>
<dbReference type="SMART" id="SM00382">
    <property type="entry name" value="AAA"/>
    <property type="match status" value="1"/>
</dbReference>
<evidence type="ECO:0000256" key="5">
    <source>
        <dbReference type="ARBA" id="ARBA00022475"/>
    </source>
</evidence>
<dbReference type="InterPro" id="IPR020006">
    <property type="entry name" value="FlhF"/>
</dbReference>
<evidence type="ECO:0000256" key="9">
    <source>
        <dbReference type="ARBA" id="ARBA00023134"/>
    </source>
</evidence>
<keyword evidence="18" id="KW-1185">Reference proteome</keyword>
<dbReference type="Gene3D" id="1.20.120.1380">
    <property type="entry name" value="Flagellar FlhF biosynthesis protein, N domain"/>
    <property type="match status" value="1"/>
</dbReference>
<dbReference type="GO" id="GO:0015031">
    <property type="term" value="P:protein transport"/>
    <property type="evidence" value="ECO:0007669"/>
    <property type="project" value="UniProtKB-KW"/>
</dbReference>